<keyword evidence="2" id="KW-1185">Reference proteome</keyword>
<protein>
    <recommendedName>
        <fullName evidence="3">DUF559 domain-containing protein</fullName>
    </recommendedName>
</protein>
<gene>
    <name evidence="1" type="ORF">MNQ99_05035</name>
</gene>
<evidence type="ECO:0000313" key="1">
    <source>
        <dbReference type="EMBL" id="UNK46722.1"/>
    </source>
</evidence>
<dbReference type="RefSeq" id="WP_241914666.1">
    <property type="nucleotide sequence ID" value="NZ_CP093326.1"/>
</dbReference>
<name>A0ABY3W8N6_9MICC</name>
<dbReference type="Proteomes" id="UP000829069">
    <property type="component" value="Chromosome"/>
</dbReference>
<proteinExistence type="predicted"/>
<dbReference type="Gene3D" id="3.40.960.10">
    <property type="entry name" value="VSR Endonuclease"/>
    <property type="match status" value="1"/>
</dbReference>
<evidence type="ECO:0000313" key="2">
    <source>
        <dbReference type="Proteomes" id="UP000829069"/>
    </source>
</evidence>
<sequence length="274" mass="30580">MDPVMALREQGGIARWRRLRDSGVKARSMKEAVDAGTIQRIRFGLYAVPDVVAEYAQAQAIGASVGCFSAAAFHGLWVHRPYRGLHVSAPRTVAKPRFGKVHRTRESHGTVVPIDVCLRQVLNCLPLREALVVVESAVVQGRMTVEDVRRLSRGRGSKRADEVIDAIDPASMSVPETLARYVLRSSGYKVVCQRRIEGVGRIDLEVEDRLLLEIDGKAYHSDEASFIEDRRRWNELTLLGRDLLVLPARDILDDPESVLRPVDRYFTCNAVAVA</sequence>
<dbReference type="EMBL" id="CP093326">
    <property type="protein sequence ID" value="UNK46722.1"/>
    <property type="molecule type" value="Genomic_DNA"/>
</dbReference>
<evidence type="ECO:0008006" key="3">
    <source>
        <dbReference type="Google" id="ProtNLM"/>
    </source>
</evidence>
<organism evidence="1 2">
    <name type="scientific">Arthrobacter sulfonylureivorans</name>
    <dbReference type="NCBI Taxonomy" id="2486855"/>
    <lineage>
        <taxon>Bacteria</taxon>
        <taxon>Bacillati</taxon>
        <taxon>Actinomycetota</taxon>
        <taxon>Actinomycetes</taxon>
        <taxon>Micrococcales</taxon>
        <taxon>Micrococcaceae</taxon>
        <taxon>Arthrobacter</taxon>
    </lineage>
</organism>
<reference evidence="1 2" key="1">
    <citation type="submission" date="2022-03" db="EMBL/GenBank/DDBJ databases">
        <title>Isotopic signatures of nitrous oxide derived from detoxification processes.</title>
        <authorList>
            <person name="Behrendt U."/>
            <person name="Buchen C."/>
            <person name="Well R."/>
            <person name="Ulrich A."/>
            <person name="Rohe L."/>
            <person name="Kolb S."/>
            <person name="Schloter M."/>
            <person name="Horn M.A."/>
            <person name="Augustin J."/>
        </authorList>
    </citation>
    <scope>NUCLEOTIDE SEQUENCE [LARGE SCALE GENOMIC DNA]</scope>
    <source>
        <strain evidence="1 2">S4-C24</strain>
    </source>
</reference>
<accession>A0ABY3W8N6</accession>